<dbReference type="CDD" id="cd08946">
    <property type="entry name" value="SDR_e"/>
    <property type="match status" value="1"/>
</dbReference>
<dbReference type="OrthoDB" id="9801785at2"/>
<dbReference type="RefSeq" id="WP_008628403.1">
    <property type="nucleotide sequence ID" value="NZ_GL883868.1"/>
</dbReference>
<sequence>MMTETDSILITGASGFIGTNLIELFESKGYHFVNYDKAPATKKSQQQYWHEGNIMSKKQLADAFDKYKPTIVIHLAARTDTLSDKLEDYIENTEGTENVVNEIKKHDYVKHALFASTQYVYKDKTVPFGMKDDDYAPHTVYGISKKMDEEYIRKSGMKCKWTIFRPCNVWGPWHMRYPNELWKMIAKGLYVHPGRKPVIRTYSYVGNLVKQLDAIINAPDELSNRKTYYLGDMPIDSYVWLNTLSKEITGKSLKRMPKCFFYIGALIGNIIRLIGINFPLYSMRYRNMIEDFYAPSNITIAIFGAFEQSYEKNVKETIDWLRSEGAQYFEYWKNKNI</sequence>
<keyword evidence="2" id="KW-1133">Transmembrane helix</keyword>
<reference evidence="4 5" key="1">
    <citation type="submission" date="2011-02" db="EMBL/GenBank/DDBJ databases">
        <authorList>
            <person name="Weinstock G."/>
            <person name="Sodergren E."/>
            <person name="Clifton S."/>
            <person name="Fulton L."/>
            <person name="Fulton B."/>
            <person name="Courtney L."/>
            <person name="Fronick C."/>
            <person name="Harrison M."/>
            <person name="Strong C."/>
            <person name="Farmer C."/>
            <person name="Delahaunty K."/>
            <person name="Markovic C."/>
            <person name="Hall O."/>
            <person name="Minx P."/>
            <person name="Tomlinson C."/>
            <person name="Mitreva M."/>
            <person name="Hou S."/>
            <person name="Chen J."/>
            <person name="Wollam A."/>
            <person name="Pepin K.H."/>
            <person name="Johnson M."/>
            <person name="Bhonagiri V."/>
            <person name="Zhang X."/>
            <person name="Suruliraj S."/>
            <person name="Warren W."/>
            <person name="Chinwalla A."/>
            <person name="Mardis E.R."/>
            <person name="Wilson R.K."/>
        </authorList>
    </citation>
    <scope>NUCLEOTIDE SEQUENCE [LARGE SCALE GENOMIC DNA]</scope>
    <source>
        <strain evidence="4 5">YIT 11841</strain>
    </source>
</reference>
<comment type="similarity">
    <text evidence="1">Belongs to the NAD(P)-dependent epimerase/dehydratase family.</text>
</comment>
<evidence type="ECO:0000256" key="2">
    <source>
        <dbReference type="SAM" id="Phobius"/>
    </source>
</evidence>
<dbReference type="PANTHER" id="PTHR43000">
    <property type="entry name" value="DTDP-D-GLUCOSE 4,6-DEHYDRATASE-RELATED"/>
    <property type="match status" value="1"/>
</dbReference>
<feature type="transmembrane region" description="Helical" evidence="2">
    <location>
        <begin position="260"/>
        <end position="280"/>
    </location>
</feature>
<feature type="domain" description="NAD-dependent epimerase/dehydratase" evidence="3">
    <location>
        <begin position="8"/>
        <end position="231"/>
    </location>
</feature>
<dbReference type="Gene3D" id="3.40.50.720">
    <property type="entry name" value="NAD(P)-binding Rossmann-like Domain"/>
    <property type="match status" value="1"/>
</dbReference>
<keyword evidence="5" id="KW-1185">Reference proteome</keyword>
<dbReference type="EMBL" id="AFBR01000070">
    <property type="protein sequence ID" value="EGG52182.1"/>
    <property type="molecule type" value="Genomic_DNA"/>
</dbReference>
<dbReference type="InterPro" id="IPR036291">
    <property type="entry name" value="NAD(P)-bd_dom_sf"/>
</dbReference>
<keyword evidence="2" id="KW-0812">Transmembrane</keyword>
<evidence type="ECO:0000259" key="3">
    <source>
        <dbReference type="Pfam" id="PF01370"/>
    </source>
</evidence>
<evidence type="ECO:0000313" key="5">
    <source>
        <dbReference type="Proteomes" id="UP000005546"/>
    </source>
</evidence>
<dbReference type="AlphaFoldDB" id="F3QW76"/>
<keyword evidence="2" id="KW-0472">Membrane</keyword>
<dbReference type="SUPFAM" id="SSF51735">
    <property type="entry name" value="NAD(P)-binding Rossmann-fold domains"/>
    <property type="match status" value="1"/>
</dbReference>
<gene>
    <name evidence="4" type="ORF">HMPREF9442_02458</name>
</gene>
<accession>F3QW76</accession>
<protein>
    <submittedName>
        <fullName evidence="4">NAD dependent epimerase/dehydratase family protein</fullName>
    </submittedName>
</protein>
<dbReference type="HOGENOM" id="CLU_863171_0_0_10"/>
<dbReference type="STRING" id="762982.HMPREF9442_02458"/>
<dbReference type="eggNOG" id="COG0451">
    <property type="taxonomic scope" value="Bacteria"/>
</dbReference>
<dbReference type="Proteomes" id="UP000005546">
    <property type="component" value="Unassembled WGS sequence"/>
</dbReference>
<dbReference type="InterPro" id="IPR001509">
    <property type="entry name" value="Epimerase_deHydtase"/>
</dbReference>
<dbReference type="Pfam" id="PF01370">
    <property type="entry name" value="Epimerase"/>
    <property type="match status" value="1"/>
</dbReference>
<evidence type="ECO:0000256" key="1">
    <source>
        <dbReference type="ARBA" id="ARBA00007637"/>
    </source>
</evidence>
<name>F3QW76_9BACT</name>
<evidence type="ECO:0000313" key="4">
    <source>
        <dbReference type="EMBL" id="EGG52182.1"/>
    </source>
</evidence>
<comment type="caution">
    <text evidence="4">The sequence shown here is derived from an EMBL/GenBank/DDBJ whole genome shotgun (WGS) entry which is preliminary data.</text>
</comment>
<organism evidence="4 5">
    <name type="scientific">Paraprevotella xylaniphila YIT 11841</name>
    <dbReference type="NCBI Taxonomy" id="762982"/>
    <lineage>
        <taxon>Bacteria</taxon>
        <taxon>Pseudomonadati</taxon>
        <taxon>Bacteroidota</taxon>
        <taxon>Bacteroidia</taxon>
        <taxon>Bacteroidales</taxon>
        <taxon>Prevotellaceae</taxon>
        <taxon>Paraprevotella</taxon>
    </lineage>
</organism>
<proteinExistence type="inferred from homology"/>